<comment type="caution">
    <text evidence="2">The sequence shown here is derived from an EMBL/GenBank/DDBJ whole genome shotgun (WGS) entry which is preliminary data.</text>
</comment>
<evidence type="ECO:0000259" key="1">
    <source>
        <dbReference type="Pfam" id="PF13304"/>
    </source>
</evidence>
<proteinExistence type="predicted"/>
<feature type="non-terminal residue" evidence="2">
    <location>
        <position position="1"/>
    </location>
</feature>
<accession>A0ABN8Q6D0</accession>
<feature type="domain" description="ATPase AAA-type core" evidence="1">
    <location>
        <begin position="9"/>
        <end position="69"/>
    </location>
</feature>
<reference evidence="2 3" key="1">
    <citation type="submission" date="2022-05" db="EMBL/GenBank/DDBJ databases">
        <authorList>
            <consortium name="Genoscope - CEA"/>
            <person name="William W."/>
        </authorList>
    </citation>
    <scope>NUCLEOTIDE SEQUENCE [LARGE SCALE GENOMIC DNA]</scope>
</reference>
<dbReference type="InterPro" id="IPR003959">
    <property type="entry name" value="ATPase_AAA_core"/>
</dbReference>
<dbReference type="PANTHER" id="PTHR19229">
    <property type="entry name" value="ATP-BINDING CASSETTE TRANSPORTER SUBFAMILY A ABCA"/>
    <property type="match status" value="1"/>
</dbReference>
<sequence>ICFCLVFFSGGNRRKLSTAIALVGNPPIIFLDEPTTGMDPVARRFLWDTLTGVLKDGRSIVLTSHSMEECEALCTRLAIMVNGHFKCLGSTQHLKSRFGRGYTLMVKVGNHQPTVSLSGSEVMQFVSSAFGGATLMDSHS</sequence>
<dbReference type="Proteomes" id="UP001159427">
    <property type="component" value="Unassembled WGS sequence"/>
</dbReference>
<evidence type="ECO:0000313" key="2">
    <source>
        <dbReference type="EMBL" id="CAH3155542.1"/>
    </source>
</evidence>
<evidence type="ECO:0000313" key="3">
    <source>
        <dbReference type="Proteomes" id="UP001159427"/>
    </source>
</evidence>
<gene>
    <name evidence="2" type="ORF">PEVE_00001893</name>
</gene>
<name>A0ABN8Q6D0_9CNID</name>
<organism evidence="2 3">
    <name type="scientific">Porites evermanni</name>
    <dbReference type="NCBI Taxonomy" id="104178"/>
    <lineage>
        <taxon>Eukaryota</taxon>
        <taxon>Metazoa</taxon>
        <taxon>Cnidaria</taxon>
        <taxon>Anthozoa</taxon>
        <taxon>Hexacorallia</taxon>
        <taxon>Scleractinia</taxon>
        <taxon>Fungiina</taxon>
        <taxon>Poritidae</taxon>
        <taxon>Porites</taxon>
    </lineage>
</organism>
<feature type="non-terminal residue" evidence="2">
    <location>
        <position position="140"/>
    </location>
</feature>
<dbReference type="Gene3D" id="3.40.50.300">
    <property type="entry name" value="P-loop containing nucleotide triphosphate hydrolases"/>
    <property type="match status" value="1"/>
</dbReference>
<dbReference type="EMBL" id="CALNXI010001101">
    <property type="protein sequence ID" value="CAH3155542.1"/>
    <property type="molecule type" value="Genomic_DNA"/>
</dbReference>
<protein>
    <recommendedName>
        <fullName evidence="1">ATPase AAA-type core domain-containing protein</fullName>
    </recommendedName>
</protein>
<dbReference type="PANTHER" id="PTHR19229:SF268">
    <property type="entry name" value="ABC TRANSPORTER DOMAIN-CONTAINING PROTEIN"/>
    <property type="match status" value="1"/>
</dbReference>
<dbReference type="InterPro" id="IPR026082">
    <property type="entry name" value="ABCA"/>
</dbReference>
<dbReference type="Pfam" id="PF13304">
    <property type="entry name" value="AAA_21"/>
    <property type="match status" value="1"/>
</dbReference>
<dbReference type="InterPro" id="IPR027417">
    <property type="entry name" value="P-loop_NTPase"/>
</dbReference>
<dbReference type="SUPFAM" id="SSF52540">
    <property type="entry name" value="P-loop containing nucleoside triphosphate hydrolases"/>
    <property type="match status" value="1"/>
</dbReference>
<keyword evidence="3" id="KW-1185">Reference proteome</keyword>